<dbReference type="Proteomes" id="UP000242287">
    <property type="component" value="Unassembled WGS sequence"/>
</dbReference>
<proteinExistence type="predicted"/>
<dbReference type="EMBL" id="KZ302067">
    <property type="protein sequence ID" value="PFH48331.1"/>
    <property type="molecule type" value="Genomic_DNA"/>
</dbReference>
<gene>
    <name evidence="2" type="ORF">AMATHDRAFT_180677</name>
</gene>
<evidence type="ECO:0000313" key="3">
    <source>
        <dbReference type="Proteomes" id="UP000242287"/>
    </source>
</evidence>
<sequence length="790" mass="90506">MYMVLLHARNCKPPTIRSFSQLQRDPNAFGVFYAKDTRRRLVWRRWLRGDSDKRGDLNLVMMPHTSRPGKMAGNKLHIWGATLMDFYNVQRIPTMPYAVTLSSGSKLAAFMSVLEELEYAFPELQWSRSEPDPKEVEPYPVGELIQEQEMRIRLGLCGMSGLPGDNLDGDALGEDKDDNGVGKEEIEQSIESTIIKGASCIDNDAGQEKDETRTDQDNESPIVHDEASQPEAQHEDKTGESKDKGENEIQSLIINDDVFRPDAYPAPWPLLPFSYNTPTLQQRIPLHRLPKNLIVHDPWDLLSVPTQNQDDDYSYNETRTKEDIVAGWAKKRDIVHKYNLMLFTAGRRRLEKQKQEEELCKGLERQKRRKGLIIPDVDKFAEPFDGFVVQPTSWTLHTPVEPPIYVVHDPPPEPKPVEVAHLYMDPSHVNGWGNHSMVLNTELEAPRSLFVPDILCYKCVMEDVKKTLIEQDGEDGSRKDKRWMVKSGVWRSEEVREPVDLAYVLQGEERARGFVATRRHEGIVYTGVVRPIGTNVGWQNPERGPYCEHVMEQLHAEKGKGEDKGNTATAPAPHPLTAKVQLVAKLSKQSDRHLEREALNYQEFPEHFYEHWTGYNVVEPLHHPVPVGALIPQFYGYYTPEEVLEEKIVEDNVKMASNGGRSSSGEESEEEEEEEEEERPYRSPILLLENCGKQIVLDTLTVDDKCECASLFYRLHHAGYLHHSTWERNVLIQPCPLDVPPILRGTKEYTDDKRKKACRLIDFGRTVKINRYGARAIEEFEVNNMLKALF</sequence>
<organism evidence="2 3">
    <name type="scientific">Amanita thiersii Skay4041</name>
    <dbReference type="NCBI Taxonomy" id="703135"/>
    <lineage>
        <taxon>Eukaryota</taxon>
        <taxon>Fungi</taxon>
        <taxon>Dikarya</taxon>
        <taxon>Basidiomycota</taxon>
        <taxon>Agaricomycotina</taxon>
        <taxon>Agaricomycetes</taxon>
        <taxon>Agaricomycetidae</taxon>
        <taxon>Agaricales</taxon>
        <taxon>Pluteineae</taxon>
        <taxon>Amanitaceae</taxon>
        <taxon>Amanita</taxon>
    </lineage>
</organism>
<feature type="region of interest" description="Disordered" evidence="1">
    <location>
        <begin position="192"/>
        <end position="246"/>
    </location>
</feature>
<reference evidence="2 3" key="1">
    <citation type="submission" date="2014-02" db="EMBL/GenBank/DDBJ databases">
        <title>Transposable element dynamics among asymbiotic and ectomycorrhizal Amanita fungi.</title>
        <authorList>
            <consortium name="DOE Joint Genome Institute"/>
            <person name="Hess J."/>
            <person name="Skrede I."/>
            <person name="Wolfe B."/>
            <person name="LaButti K."/>
            <person name="Ohm R.A."/>
            <person name="Grigoriev I.V."/>
            <person name="Pringle A."/>
        </authorList>
    </citation>
    <scope>NUCLEOTIDE SEQUENCE [LARGE SCALE GENOMIC DNA]</scope>
    <source>
        <strain evidence="2 3">SKay4041</strain>
    </source>
</reference>
<dbReference type="OrthoDB" id="5327923at2759"/>
<evidence type="ECO:0000313" key="2">
    <source>
        <dbReference type="EMBL" id="PFH48331.1"/>
    </source>
</evidence>
<dbReference type="STRING" id="703135.A0A2A9NJ72"/>
<name>A0A2A9NJ72_9AGAR</name>
<accession>A0A2A9NJ72</accession>
<dbReference type="AlphaFoldDB" id="A0A2A9NJ72"/>
<evidence type="ECO:0008006" key="4">
    <source>
        <dbReference type="Google" id="ProtNLM"/>
    </source>
</evidence>
<protein>
    <recommendedName>
        <fullName evidence="4">Protein kinase domain-containing protein</fullName>
    </recommendedName>
</protein>
<feature type="compositionally biased region" description="Basic and acidic residues" evidence="1">
    <location>
        <begin position="206"/>
        <end position="246"/>
    </location>
</feature>
<keyword evidence="3" id="KW-1185">Reference proteome</keyword>
<evidence type="ECO:0000256" key="1">
    <source>
        <dbReference type="SAM" id="MobiDB-lite"/>
    </source>
</evidence>
<feature type="region of interest" description="Disordered" evidence="1">
    <location>
        <begin position="655"/>
        <end position="681"/>
    </location>
</feature>
<feature type="compositionally biased region" description="Acidic residues" evidence="1">
    <location>
        <begin position="666"/>
        <end position="678"/>
    </location>
</feature>